<gene>
    <name evidence="11" type="ORF">METZ01_LOCUS517693</name>
</gene>
<dbReference type="InterPro" id="IPR029062">
    <property type="entry name" value="Class_I_gatase-like"/>
</dbReference>
<name>A0A383F778_9ZZZZ</name>
<evidence type="ECO:0000256" key="7">
    <source>
        <dbReference type="ARBA" id="ARBA00023239"/>
    </source>
</evidence>
<dbReference type="GO" id="GO:0000107">
    <property type="term" value="F:imidazoleglycerol-phosphate synthase activity"/>
    <property type="evidence" value="ECO:0007669"/>
    <property type="project" value="TreeGrafter"/>
</dbReference>
<evidence type="ECO:0000256" key="3">
    <source>
        <dbReference type="ARBA" id="ARBA00022605"/>
    </source>
</evidence>
<evidence type="ECO:0000256" key="5">
    <source>
        <dbReference type="ARBA" id="ARBA00022962"/>
    </source>
</evidence>
<feature type="non-terminal residue" evidence="11">
    <location>
        <position position="1"/>
    </location>
</feature>
<organism evidence="11">
    <name type="scientific">marine metagenome</name>
    <dbReference type="NCBI Taxonomy" id="408172"/>
    <lineage>
        <taxon>unclassified sequences</taxon>
        <taxon>metagenomes</taxon>
        <taxon>ecological metagenomes</taxon>
    </lineage>
</organism>
<dbReference type="Pfam" id="PF00117">
    <property type="entry name" value="GATase"/>
    <property type="match status" value="1"/>
</dbReference>
<evidence type="ECO:0000259" key="10">
    <source>
        <dbReference type="Pfam" id="PF00117"/>
    </source>
</evidence>
<comment type="pathway">
    <text evidence="1">Amino-acid biosynthesis; L-histidine biosynthesis; L-histidine from 5-phospho-alpha-D-ribose 1-diphosphate: step 5/9.</text>
</comment>
<keyword evidence="6" id="KW-0368">Histidine biosynthesis</keyword>
<comment type="subunit">
    <text evidence="2">Heterodimer of HisH and HisF.</text>
</comment>
<proteinExistence type="predicted"/>
<dbReference type="AlphaFoldDB" id="A0A383F778"/>
<evidence type="ECO:0000256" key="2">
    <source>
        <dbReference type="ARBA" id="ARBA00011152"/>
    </source>
</evidence>
<keyword evidence="3" id="KW-0028">Amino-acid biosynthesis</keyword>
<sequence length="57" mass="6602">YFPQPVDENIVATRTTYGESFVSAVWRENVFATQFHPEKSQKLGLQLLRNFVALTEQ</sequence>
<evidence type="ECO:0000256" key="1">
    <source>
        <dbReference type="ARBA" id="ARBA00005091"/>
    </source>
</evidence>
<reference evidence="11" key="1">
    <citation type="submission" date="2018-05" db="EMBL/GenBank/DDBJ databases">
        <authorList>
            <person name="Lanie J.A."/>
            <person name="Ng W.-L."/>
            <person name="Kazmierczak K.M."/>
            <person name="Andrzejewski T.M."/>
            <person name="Davidsen T.M."/>
            <person name="Wayne K.J."/>
            <person name="Tettelin H."/>
            <person name="Glass J.I."/>
            <person name="Rusch D."/>
            <person name="Podicherti R."/>
            <person name="Tsui H.-C.T."/>
            <person name="Winkler M.E."/>
        </authorList>
    </citation>
    <scope>NUCLEOTIDE SEQUENCE</scope>
</reference>
<protein>
    <recommendedName>
        <fullName evidence="10">Glutamine amidotransferase domain-containing protein</fullName>
    </recommendedName>
</protein>
<keyword evidence="7" id="KW-0456">Lyase</keyword>
<comment type="catalytic activity">
    <reaction evidence="8">
        <text>5-[(5-phospho-1-deoxy-D-ribulos-1-ylimino)methylamino]-1-(5-phospho-beta-D-ribosyl)imidazole-4-carboxamide + L-glutamine = D-erythro-1-(imidazol-4-yl)glycerol 3-phosphate + 5-amino-1-(5-phospho-beta-D-ribosyl)imidazole-4-carboxamide + L-glutamate + H(+)</text>
        <dbReference type="Rhea" id="RHEA:24793"/>
        <dbReference type="ChEBI" id="CHEBI:15378"/>
        <dbReference type="ChEBI" id="CHEBI:29985"/>
        <dbReference type="ChEBI" id="CHEBI:58278"/>
        <dbReference type="ChEBI" id="CHEBI:58359"/>
        <dbReference type="ChEBI" id="CHEBI:58475"/>
        <dbReference type="ChEBI" id="CHEBI:58525"/>
        <dbReference type="EC" id="4.3.2.10"/>
    </reaction>
</comment>
<evidence type="ECO:0000256" key="4">
    <source>
        <dbReference type="ARBA" id="ARBA00022801"/>
    </source>
</evidence>
<dbReference type="EMBL" id="UINC01232042">
    <property type="protein sequence ID" value="SVE64839.1"/>
    <property type="molecule type" value="Genomic_DNA"/>
</dbReference>
<evidence type="ECO:0000256" key="8">
    <source>
        <dbReference type="ARBA" id="ARBA00047838"/>
    </source>
</evidence>
<dbReference type="PANTHER" id="PTHR42701:SF1">
    <property type="entry name" value="IMIDAZOLE GLYCEROL PHOSPHATE SYNTHASE SUBUNIT HISH"/>
    <property type="match status" value="1"/>
</dbReference>
<dbReference type="SUPFAM" id="SSF52317">
    <property type="entry name" value="Class I glutamine amidotransferase-like"/>
    <property type="match status" value="1"/>
</dbReference>
<accession>A0A383F778</accession>
<evidence type="ECO:0000313" key="11">
    <source>
        <dbReference type="EMBL" id="SVE64839.1"/>
    </source>
</evidence>
<evidence type="ECO:0000256" key="6">
    <source>
        <dbReference type="ARBA" id="ARBA00023102"/>
    </source>
</evidence>
<dbReference type="GO" id="GO:0016829">
    <property type="term" value="F:lyase activity"/>
    <property type="evidence" value="ECO:0007669"/>
    <property type="project" value="UniProtKB-KW"/>
</dbReference>
<evidence type="ECO:0000256" key="9">
    <source>
        <dbReference type="ARBA" id="ARBA00049534"/>
    </source>
</evidence>
<dbReference type="PROSITE" id="PS51273">
    <property type="entry name" value="GATASE_TYPE_1"/>
    <property type="match status" value="1"/>
</dbReference>
<keyword evidence="4" id="KW-0378">Hydrolase</keyword>
<dbReference type="GO" id="GO:0004359">
    <property type="term" value="F:glutaminase activity"/>
    <property type="evidence" value="ECO:0007669"/>
    <property type="project" value="UniProtKB-EC"/>
</dbReference>
<comment type="catalytic activity">
    <reaction evidence="9">
        <text>L-glutamine + H2O = L-glutamate + NH4(+)</text>
        <dbReference type="Rhea" id="RHEA:15889"/>
        <dbReference type="ChEBI" id="CHEBI:15377"/>
        <dbReference type="ChEBI" id="CHEBI:28938"/>
        <dbReference type="ChEBI" id="CHEBI:29985"/>
        <dbReference type="ChEBI" id="CHEBI:58359"/>
        <dbReference type="EC" id="3.5.1.2"/>
    </reaction>
</comment>
<dbReference type="InterPro" id="IPR017926">
    <property type="entry name" value="GATASE"/>
</dbReference>
<keyword evidence="5" id="KW-0315">Glutamine amidotransferase</keyword>
<dbReference type="InterPro" id="IPR010139">
    <property type="entry name" value="Imidazole-glycPsynth_HisH"/>
</dbReference>
<feature type="domain" description="Glutamine amidotransferase" evidence="10">
    <location>
        <begin position="8"/>
        <end position="52"/>
    </location>
</feature>
<dbReference type="PANTHER" id="PTHR42701">
    <property type="entry name" value="IMIDAZOLE GLYCEROL PHOSPHATE SYNTHASE SUBUNIT HISH"/>
    <property type="match status" value="1"/>
</dbReference>
<dbReference type="GO" id="GO:0000105">
    <property type="term" value="P:L-histidine biosynthetic process"/>
    <property type="evidence" value="ECO:0007669"/>
    <property type="project" value="UniProtKB-KW"/>
</dbReference>
<dbReference type="Gene3D" id="3.40.50.880">
    <property type="match status" value="1"/>
</dbReference>